<accession>A0A7J8ERV1</accession>
<dbReference type="AlphaFoldDB" id="A0A7J8ERV1"/>
<reference evidence="1 2" key="1">
    <citation type="journal article" date="2020" name="Nature">
        <title>Six reference-quality genomes reveal evolution of bat adaptations.</title>
        <authorList>
            <person name="Jebb D."/>
            <person name="Huang Z."/>
            <person name="Pippel M."/>
            <person name="Hughes G.M."/>
            <person name="Lavrichenko K."/>
            <person name="Devanna P."/>
            <person name="Winkler S."/>
            <person name="Jermiin L.S."/>
            <person name="Skirmuntt E.C."/>
            <person name="Katzourakis A."/>
            <person name="Burkitt-Gray L."/>
            <person name="Ray D.A."/>
            <person name="Sullivan K.A.M."/>
            <person name="Roscito J.G."/>
            <person name="Kirilenko B.M."/>
            <person name="Davalos L.M."/>
            <person name="Corthals A.P."/>
            <person name="Power M.L."/>
            <person name="Jones G."/>
            <person name="Ransome R.D."/>
            <person name="Dechmann D.K.N."/>
            <person name="Locatelli A.G."/>
            <person name="Puechmaille S.J."/>
            <person name="Fedrigo O."/>
            <person name="Jarvis E.D."/>
            <person name="Hiller M."/>
            <person name="Vernes S.C."/>
            <person name="Myers E.W."/>
            <person name="Teeling E.C."/>
        </authorList>
    </citation>
    <scope>NUCLEOTIDE SEQUENCE [LARGE SCALE GENOMIC DNA]</scope>
    <source>
        <strain evidence="1">MMolMol1</strain>
        <tissue evidence="1">Muscle</tissue>
    </source>
</reference>
<proteinExistence type="predicted"/>
<dbReference type="Proteomes" id="UP000550707">
    <property type="component" value="Unassembled WGS sequence"/>
</dbReference>
<sequence length="141" mass="16153">MSIESQTIHTKLYFLILFPLSFFPTSRSPDFLLSLANPYLFSRLSLSQEPVVSLLPTKIGLCFASVFPAHPIHTYIIDCFIYSLTYSFCECIMNIDNDLEYCTLKLPVDNSLPNCFRSIINAEIRSDLSSNPQVPKQFQRE</sequence>
<gene>
    <name evidence="1" type="ORF">HJG59_008732</name>
</gene>
<dbReference type="InParanoid" id="A0A7J8ERV1"/>
<name>A0A7J8ERV1_MOLMO</name>
<evidence type="ECO:0000313" key="1">
    <source>
        <dbReference type="EMBL" id="KAF6438041.1"/>
    </source>
</evidence>
<keyword evidence="2" id="KW-1185">Reference proteome</keyword>
<organism evidence="1 2">
    <name type="scientific">Molossus molossus</name>
    <name type="common">Pallas' mastiff bat</name>
    <name type="synonym">Vespertilio molossus</name>
    <dbReference type="NCBI Taxonomy" id="27622"/>
    <lineage>
        <taxon>Eukaryota</taxon>
        <taxon>Metazoa</taxon>
        <taxon>Chordata</taxon>
        <taxon>Craniata</taxon>
        <taxon>Vertebrata</taxon>
        <taxon>Euteleostomi</taxon>
        <taxon>Mammalia</taxon>
        <taxon>Eutheria</taxon>
        <taxon>Laurasiatheria</taxon>
        <taxon>Chiroptera</taxon>
        <taxon>Yangochiroptera</taxon>
        <taxon>Molossidae</taxon>
        <taxon>Molossus</taxon>
    </lineage>
</organism>
<comment type="caution">
    <text evidence="1">The sequence shown here is derived from an EMBL/GenBank/DDBJ whole genome shotgun (WGS) entry which is preliminary data.</text>
</comment>
<evidence type="ECO:0000313" key="2">
    <source>
        <dbReference type="Proteomes" id="UP000550707"/>
    </source>
</evidence>
<dbReference type="EMBL" id="JACASF010000013">
    <property type="protein sequence ID" value="KAF6438041.1"/>
    <property type="molecule type" value="Genomic_DNA"/>
</dbReference>
<protein>
    <submittedName>
        <fullName evidence="1">Uncharacterized protein</fullName>
    </submittedName>
</protein>